<dbReference type="Pfam" id="PF03142">
    <property type="entry name" value="Chitin_synth_2"/>
    <property type="match status" value="1"/>
</dbReference>
<evidence type="ECO:0000256" key="12">
    <source>
        <dbReference type="SAM" id="Phobius"/>
    </source>
</evidence>
<dbReference type="SUPFAM" id="SSF53448">
    <property type="entry name" value="Nucleotide-diphospho-sugar transferases"/>
    <property type="match status" value="1"/>
</dbReference>
<evidence type="ECO:0000256" key="11">
    <source>
        <dbReference type="SAM" id="MobiDB-lite"/>
    </source>
</evidence>
<dbReference type="Gene3D" id="1.20.120.720">
    <property type="entry name" value="Myosin VI head, motor domain, U50 subdomain"/>
    <property type="match status" value="1"/>
</dbReference>
<dbReference type="InParanoid" id="Q2GZZ3"/>
<evidence type="ECO:0000256" key="8">
    <source>
        <dbReference type="ARBA" id="ARBA00023136"/>
    </source>
</evidence>
<dbReference type="GO" id="GO:0004100">
    <property type="term" value="F:chitin synthase activity"/>
    <property type="evidence" value="ECO:0007669"/>
    <property type="project" value="UniProtKB-EC"/>
</dbReference>
<dbReference type="FunCoup" id="Q2GZZ3">
    <property type="interactions" value="59"/>
</dbReference>
<dbReference type="InterPro" id="IPR036400">
    <property type="entry name" value="Cyt_B5-like_heme/steroid_sf"/>
</dbReference>
<feature type="transmembrane region" description="Helical" evidence="12">
    <location>
        <begin position="639"/>
        <end position="659"/>
    </location>
</feature>
<dbReference type="InterPro" id="IPR001609">
    <property type="entry name" value="Myosin_head_motor_dom-like"/>
</dbReference>
<reference evidence="15" key="1">
    <citation type="journal article" date="2015" name="Genome Announc.">
        <title>Draft genome sequence of the cellulolytic fungus Chaetomium globosum.</title>
        <authorList>
            <person name="Cuomo C.A."/>
            <person name="Untereiner W.A."/>
            <person name="Ma L.-J."/>
            <person name="Grabherr M."/>
            <person name="Birren B.W."/>
        </authorList>
    </citation>
    <scope>NUCLEOTIDE SEQUENCE [LARGE SCALE GENOMIC DNA]</scope>
    <source>
        <strain evidence="15">ATCC 6205 / CBS 148.51 / DSM 1962 / NBRC 6347 / NRRL 1970</strain>
    </source>
</reference>
<feature type="transmembrane region" description="Helical" evidence="12">
    <location>
        <begin position="1369"/>
        <end position="1390"/>
    </location>
</feature>
<dbReference type="GO" id="GO:0005886">
    <property type="term" value="C:plasma membrane"/>
    <property type="evidence" value="ECO:0007669"/>
    <property type="project" value="UniProtKB-SubCell"/>
</dbReference>
<evidence type="ECO:0000313" key="15">
    <source>
        <dbReference type="Proteomes" id="UP000001056"/>
    </source>
</evidence>
<evidence type="ECO:0000256" key="4">
    <source>
        <dbReference type="ARBA" id="ARBA00022676"/>
    </source>
</evidence>
<feature type="region of interest" description="Disordered" evidence="11">
    <location>
        <begin position="1498"/>
        <end position="1517"/>
    </location>
</feature>
<evidence type="ECO:0000256" key="7">
    <source>
        <dbReference type="ARBA" id="ARBA00022989"/>
    </source>
</evidence>
<dbReference type="GO" id="GO:0030428">
    <property type="term" value="C:cell septum"/>
    <property type="evidence" value="ECO:0007669"/>
    <property type="project" value="TreeGrafter"/>
</dbReference>
<keyword evidence="8 12" id="KW-0472">Membrane</keyword>
<dbReference type="SMART" id="SM00242">
    <property type="entry name" value="MYSc"/>
    <property type="match status" value="1"/>
</dbReference>
<dbReference type="GO" id="GO:0016459">
    <property type="term" value="C:myosin complex"/>
    <property type="evidence" value="ECO:0007669"/>
    <property type="project" value="InterPro"/>
</dbReference>
<dbReference type="Gene3D" id="3.10.120.10">
    <property type="entry name" value="Cytochrome b5-like heme/steroid binding domain"/>
    <property type="match status" value="2"/>
</dbReference>
<dbReference type="SUPFAM" id="SSF52540">
    <property type="entry name" value="P-loop containing nucleoside triphosphate hydrolases"/>
    <property type="match status" value="2"/>
</dbReference>
<dbReference type="EMBL" id="CH408032">
    <property type="protein sequence ID" value="EAQ88284.1"/>
    <property type="molecule type" value="Genomic_DNA"/>
</dbReference>
<organism evidence="14 15">
    <name type="scientific">Chaetomium globosum (strain ATCC 6205 / CBS 148.51 / DSM 1962 / NBRC 6347 / NRRL 1970)</name>
    <name type="common">Soil fungus</name>
    <dbReference type="NCBI Taxonomy" id="306901"/>
    <lineage>
        <taxon>Eukaryota</taxon>
        <taxon>Fungi</taxon>
        <taxon>Dikarya</taxon>
        <taxon>Ascomycota</taxon>
        <taxon>Pezizomycotina</taxon>
        <taxon>Sordariomycetes</taxon>
        <taxon>Sordariomycetidae</taxon>
        <taxon>Sordariales</taxon>
        <taxon>Chaetomiaceae</taxon>
        <taxon>Chaetomium</taxon>
    </lineage>
</organism>
<feature type="transmembrane region" description="Helical" evidence="12">
    <location>
        <begin position="1397"/>
        <end position="1420"/>
    </location>
</feature>
<name>Q2GZZ3_CHAGB</name>
<dbReference type="PANTHER" id="PTHR22914">
    <property type="entry name" value="CHITIN SYNTHASE"/>
    <property type="match status" value="1"/>
</dbReference>
<keyword evidence="7 12" id="KW-1133">Transmembrane helix</keyword>
<evidence type="ECO:0000313" key="14">
    <source>
        <dbReference type="EMBL" id="EAQ88284.1"/>
    </source>
</evidence>
<accession>Q2GZZ3</accession>
<dbReference type="GO" id="GO:0006031">
    <property type="term" value="P:chitin biosynthetic process"/>
    <property type="evidence" value="ECO:0007669"/>
    <property type="project" value="TreeGrafter"/>
</dbReference>
<dbReference type="SMART" id="SM01117">
    <property type="entry name" value="Cyt-b5"/>
    <property type="match status" value="2"/>
</dbReference>
<dbReference type="HOGENOM" id="CLU_000192_0_0_1"/>
<dbReference type="FunFam" id="1.10.10.820:FF:000010">
    <property type="entry name" value="Chitin synthase 6"/>
    <property type="match status" value="1"/>
</dbReference>
<dbReference type="GO" id="GO:0005524">
    <property type="term" value="F:ATP binding"/>
    <property type="evidence" value="ECO:0007669"/>
    <property type="project" value="InterPro"/>
</dbReference>
<dbReference type="VEuPathDB" id="FungiDB:CHGG_04903"/>
<dbReference type="OMA" id="RLAEWAN"/>
<evidence type="ECO:0000256" key="9">
    <source>
        <dbReference type="ARBA" id="ARBA00023180"/>
    </source>
</evidence>
<sequence>MANRMSVYSMASEPGLTGSRGGQQSAQVSTTTLLNSIHNIYLSSQPYQLDAGTSLVVNTWLTASQPGQNGVIGGTIDTDLVTRAWEHARRRAEDGCIIFGSLHTSTPSLLRPALSSLPVSIPSSILQSLQAIEPFLRCVTPYNPSTPREIALGVTLTLNLTGRVVGASVALSQGGIDTDKGLLRIPAEAGNRAFDVFYYLLTSASTPAEREFLGLKGASSYNLLARSGTYDPPSYLPTADDGAAADDFRSALKEIGIKGSAHRNFISTLAGLLKLGNTVDYNVDGDVLDEISEDVGGLLGLEPEVLARQCTTEDRATFVGGLYEALVDWVIKKANEAIAAQMGRIRDGEESADGSQVGGAPNPVEDTGDTGINLGRGGRFDLPAMLSTSRAWYHLCIHPTDESPANLAALPSVNSAWSAGTVSRQLRSWRLPEWSNRRNKRLDYTVDFDFEEFVARYRMLGCMDGRDGIGSWILERGWANGEVVIGRERVWMRESAWWEVEGVMDMKPGDAERLGSMPNMMPPGGLATGYSAAGNGYFPPQPFQDASSNGSREHLVHQRNMSQATLGGGVRPMMAPSIAPTAVTGMRNVVAGDYGLGHKGDTHKQDAYYDADGQLVGLESDLAANKKIEEQPISAGRRAWVIIVWALTFWIPSPLLHYVGRMKRPDVRMAWREKLVICFIIALLNGIIVFWIIFFGKLLCPDYDKAWSRNEVKNHQGADDFWVSVHGKVYDISKFWKLEHGTPAYETTRENMEPLGGLDMDNYFIVPLTLACPGLGIKDETIRLELNNTDSQEWQLAIHDSGHYARDPTGSMGKVDWYSKKFLPRMKEYITGELVWDPNQIKREGDDDQRPWFIWENRIYDLTDYVKTQKVHRDHPNWAFLHPKVVSTIKNNPGQDLTEQFAKILDDANSTETVNIKNTFNCLNNRFYLGITDYRETARCQFNKWILIAFTIVICAVILIKFVSALQFGSKKRPSPQDKFVICQVPAYTEGEDSLRQALDSLTALQYDNKRKLICVICDGIIVGAGNDRPTPKIVLDILGVDPKVDPPALAFKSVGTGGEQLNYGKVYSGLYEYEGNVVPYLVVVKTGRESEREKTKPGNRGKRDSQILLMSFLNRVHHRAPMNPLELEMFHQINNIIGVDPELYEYLLMVDADTNVREDSLNRLVAACANDAKIAGICGETSLQNEERSWWTMIQVYEYYISHHLAKAFESLFGSVTCLPGCFSMYRLRTADKGKPLIISDDIIRDYSDCNVDTLHKKNLLSLGEDRYLTTLMTRYFPYMSYKFIPDAYCQTAAPEKWSVLLSQRRRWINSTIHNLMELMFIPELCGFCFFSMRFMVFIDLFGTITLPATCVYLGWLLYTVITRTGPFPLISVIMLAVVYGLQALIFILKRQWQHVGWMIIYIIAFPVYWLILPIYSFWNQDNFSWGNTRIVIGESGKKQVVAVDDEGFDPRSVPLQRWDDYALANNLPGRRGGHSEKHGMDVNVGIMMSMGADQRRSHTPYADYPRSNSGRQSPR</sequence>
<evidence type="ECO:0000256" key="3">
    <source>
        <dbReference type="ARBA" id="ARBA00022475"/>
    </source>
</evidence>
<feature type="region of interest" description="Disordered" evidence="11">
    <location>
        <begin position="1"/>
        <end position="24"/>
    </location>
</feature>
<dbReference type="Pfam" id="PF00173">
    <property type="entry name" value="Cyt-b5"/>
    <property type="match status" value="1"/>
</dbReference>
<dbReference type="GO" id="GO:0031505">
    <property type="term" value="P:fungal-type cell wall organization"/>
    <property type="evidence" value="ECO:0007669"/>
    <property type="project" value="TreeGrafter"/>
</dbReference>
<dbReference type="EC" id="2.4.1.16" evidence="2"/>
<keyword evidence="5" id="KW-0808">Transferase</keyword>
<feature type="transmembrane region" description="Helical" evidence="12">
    <location>
        <begin position="945"/>
        <end position="963"/>
    </location>
</feature>
<keyword evidence="3" id="KW-1003">Cell membrane</keyword>
<dbReference type="InterPro" id="IPR029044">
    <property type="entry name" value="Nucleotide-diphossugar_trans"/>
</dbReference>
<feature type="region of interest" description="Disordered" evidence="11">
    <location>
        <begin position="346"/>
        <end position="370"/>
    </location>
</feature>
<feature type="compositionally biased region" description="Polar residues" evidence="11">
    <location>
        <begin position="1508"/>
        <end position="1517"/>
    </location>
</feature>
<evidence type="ECO:0000256" key="10">
    <source>
        <dbReference type="ARBA" id="ARBA00049510"/>
    </source>
</evidence>
<feature type="domain" description="Cytochrome b5 heme-binding" evidence="13">
    <location>
        <begin position="704"/>
        <end position="764"/>
    </location>
</feature>
<dbReference type="OrthoDB" id="370884at2759"/>
<dbReference type="InterPro" id="IPR027417">
    <property type="entry name" value="P-loop_NTPase"/>
</dbReference>
<keyword evidence="9" id="KW-0325">Glycoprotein</keyword>
<feature type="transmembrane region" description="Helical" evidence="12">
    <location>
        <begin position="675"/>
        <end position="695"/>
    </location>
</feature>
<dbReference type="PANTHER" id="PTHR22914:SF13">
    <property type="entry name" value="CHITIN SYNTHASE"/>
    <property type="match status" value="1"/>
</dbReference>
<dbReference type="InterPro" id="IPR004835">
    <property type="entry name" value="Chitin_synth"/>
</dbReference>
<dbReference type="eggNOG" id="KOG2571">
    <property type="taxonomic scope" value="Eukaryota"/>
</dbReference>
<dbReference type="STRING" id="306901.Q2GZZ3"/>
<gene>
    <name evidence="14" type="ORF">CHGG_04903</name>
</gene>
<dbReference type="InterPro" id="IPR001199">
    <property type="entry name" value="Cyt_B5-like_heme/steroid-bd"/>
</dbReference>
<evidence type="ECO:0000256" key="6">
    <source>
        <dbReference type="ARBA" id="ARBA00022692"/>
    </source>
</evidence>
<evidence type="ECO:0000256" key="2">
    <source>
        <dbReference type="ARBA" id="ARBA00012543"/>
    </source>
</evidence>
<evidence type="ECO:0000256" key="5">
    <source>
        <dbReference type="ARBA" id="ARBA00022679"/>
    </source>
</evidence>
<dbReference type="Gene3D" id="1.10.10.820">
    <property type="match status" value="1"/>
</dbReference>
<comment type="catalytic activity">
    <reaction evidence="10">
        <text>[(1-&gt;4)-N-acetyl-beta-D-glucosaminyl](n) + UDP-N-acetyl-alpha-D-glucosamine = [(1-&gt;4)-N-acetyl-beta-D-glucosaminyl](n+1) + UDP + H(+)</text>
        <dbReference type="Rhea" id="RHEA:16637"/>
        <dbReference type="Rhea" id="RHEA-COMP:9593"/>
        <dbReference type="Rhea" id="RHEA-COMP:9595"/>
        <dbReference type="ChEBI" id="CHEBI:15378"/>
        <dbReference type="ChEBI" id="CHEBI:17029"/>
        <dbReference type="ChEBI" id="CHEBI:57705"/>
        <dbReference type="ChEBI" id="CHEBI:58223"/>
        <dbReference type="EC" id="2.4.1.16"/>
    </reaction>
    <physiologicalReaction direction="left-to-right" evidence="10">
        <dbReference type="Rhea" id="RHEA:16638"/>
    </physiologicalReaction>
</comment>
<dbReference type="RefSeq" id="XP_001224117.1">
    <property type="nucleotide sequence ID" value="XM_001224116.1"/>
</dbReference>
<dbReference type="Proteomes" id="UP000001056">
    <property type="component" value="Unassembled WGS sequence"/>
</dbReference>
<dbReference type="PROSITE" id="PS50255">
    <property type="entry name" value="CYTOCHROME_B5_2"/>
    <property type="match status" value="1"/>
</dbReference>
<protein>
    <recommendedName>
        <fullName evidence="2">chitin synthase</fullName>
        <ecNumber evidence="2">2.4.1.16</ecNumber>
    </recommendedName>
</protein>
<keyword evidence="15" id="KW-1185">Reference proteome</keyword>
<dbReference type="SUPFAM" id="SSF55856">
    <property type="entry name" value="Cytochrome b5-like heme/steroid binding domain"/>
    <property type="match status" value="2"/>
</dbReference>
<evidence type="ECO:0000259" key="13">
    <source>
        <dbReference type="PROSITE" id="PS50255"/>
    </source>
</evidence>
<dbReference type="GeneID" id="4392048"/>
<keyword evidence="6 12" id="KW-0812">Transmembrane</keyword>
<evidence type="ECO:0000256" key="1">
    <source>
        <dbReference type="ARBA" id="ARBA00004651"/>
    </source>
</evidence>
<dbReference type="GO" id="GO:0003774">
    <property type="term" value="F:cytoskeletal motor activity"/>
    <property type="evidence" value="ECO:0007669"/>
    <property type="project" value="InterPro"/>
</dbReference>
<proteinExistence type="predicted"/>
<comment type="subcellular location">
    <subcellularLocation>
        <location evidence="1">Cell membrane</location>
        <topology evidence="1">Multi-pass membrane protein</topology>
    </subcellularLocation>
</comment>
<keyword evidence="4" id="KW-0328">Glycosyltransferase</keyword>
<feature type="transmembrane region" description="Helical" evidence="12">
    <location>
        <begin position="1342"/>
        <end position="1363"/>
    </location>
</feature>